<accession>A0A6V7B9X5</accession>
<organism evidence="2">
    <name type="scientific">Xanthomonas hortorum pv. gardneri</name>
    <dbReference type="NCBI Taxonomy" id="2754056"/>
    <lineage>
        <taxon>Bacteria</taxon>
        <taxon>Pseudomonadati</taxon>
        <taxon>Pseudomonadota</taxon>
        <taxon>Gammaproteobacteria</taxon>
        <taxon>Lysobacterales</taxon>
        <taxon>Lysobacteraceae</taxon>
        <taxon>Xanthomonas</taxon>
    </lineage>
</organism>
<dbReference type="EMBL" id="LR828253">
    <property type="protein sequence ID" value="CAD0299034.1"/>
    <property type="molecule type" value="Genomic_DNA"/>
</dbReference>
<dbReference type="AlphaFoldDB" id="A0A6V7B9X5"/>
<name>A0A6V7B9X5_9XANT</name>
<keyword evidence="1" id="KW-0732">Signal</keyword>
<proteinExistence type="predicted"/>
<reference evidence="2" key="1">
    <citation type="submission" date="2020-07" db="EMBL/GenBank/DDBJ databases">
        <authorList>
            <person name="Pothier F. J."/>
        </authorList>
    </citation>
    <scope>NUCLEOTIDE SEQUENCE</scope>
    <source>
        <strain evidence="2">CFBP 8129</strain>
    </source>
</reference>
<evidence type="ECO:0008006" key="3">
    <source>
        <dbReference type="Google" id="ProtNLM"/>
    </source>
</evidence>
<feature type="signal peptide" evidence="1">
    <location>
        <begin position="1"/>
        <end position="34"/>
    </location>
</feature>
<evidence type="ECO:0000313" key="2">
    <source>
        <dbReference type="EMBL" id="CAD0299034.1"/>
    </source>
</evidence>
<dbReference type="EMBL" id="LR828253">
    <property type="protein sequence ID" value="CAD0299029.1"/>
    <property type="molecule type" value="Genomic_DNA"/>
</dbReference>
<feature type="chain" id="PRO_5036394185" description="C2H2-type domain-containing protein" evidence="1">
    <location>
        <begin position="35"/>
        <end position="90"/>
    </location>
</feature>
<gene>
    <name evidence="2" type="ORF">CFBP8129_01320</name>
</gene>
<evidence type="ECO:0000256" key="1">
    <source>
        <dbReference type="SAM" id="SignalP"/>
    </source>
</evidence>
<protein>
    <recommendedName>
        <fullName evidence="3">C2H2-type domain-containing protein</fullName>
    </recommendedName>
</protein>
<sequence length="90" mass="9965">MHGIRYVPPRKCIHRTLSAALATPACMLCHSLYAGTAFTHTHVESHLTQRSLPGKNRRYRADTHLCVTTLPARRAGLLGSCPCNDVISWP</sequence>